<dbReference type="AlphaFoldDB" id="A0AAV9A999"/>
<dbReference type="PROSITE" id="PS00629">
    <property type="entry name" value="IMP_1"/>
    <property type="match status" value="1"/>
</dbReference>
<evidence type="ECO:0000256" key="1">
    <source>
        <dbReference type="ARBA" id="ARBA00001946"/>
    </source>
</evidence>
<dbReference type="InterPro" id="IPR051090">
    <property type="entry name" value="Inositol_monoP_superfamily"/>
</dbReference>
<comment type="caution">
    <text evidence="8">The sequence shown here is derived from an EMBL/GenBank/DDBJ whole genome shotgun (WGS) entry which is preliminary data.</text>
</comment>
<feature type="binding site" evidence="6">
    <location>
        <position position="193"/>
    </location>
    <ligand>
        <name>Mg(2+)</name>
        <dbReference type="ChEBI" id="CHEBI:18420"/>
        <label>1</label>
        <note>catalytic</note>
    </ligand>
</feature>
<comment type="cofactor">
    <cofactor evidence="1 6">
        <name>Mg(2+)</name>
        <dbReference type="ChEBI" id="CHEBI:18420"/>
    </cofactor>
</comment>
<feature type="binding site" evidence="6">
    <location>
        <position position="191"/>
    </location>
    <ligand>
        <name>Mg(2+)</name>
        <dbReference type="ChEBI" id="CHEBI:18420"/>
        <label>1</label>
        <note>catalytic</note>
    </ligand>
</feature>
<gene>
    <name evidence="8" type="ORF">QJS04_geneDACA021976</name>
</gene>
<keyword evidence="5 6" id="KW-0460">Magnesium</keyword>
<sequence length="286" mass="31209">MNLLHPTPRFNPRVRRSGGPRSPPSMRWTAAHVSIRSSSLPFSPEKAKHYKELEAAVDVVQRACRLCVDVKGSLLLSGDRRILEKNDRTPVTVADFGVQALISLELGRLFPSIPMVAEEDSAFLRLNSVNYEQNADDSQNFLLDAVYSAVADKANPGDKLLSSEDVLESIDRGGRDAVCFEAKPATYWVLDPIDGTRGFLKGDEALYVVGLALVVDGEIVLGVMGCPNWKEDISLIDDPVMEGPEERVSVFGQGTIMVSHAGCGTWRRGFPDMLGSVAGVHDGWLV</sequence>
<dbReference type="Gene3D" id="3.30.540.10">
    <property type="entry name" value="Fructose-1,6-Bisphosphatase, subunit A, domain 1"/>
    <property type="match status" value="1"/>
</dbReference>
<keyword evidence="4" id="KW-0378">Hydrolase</keyword>
<dbReference type="EMBL" id="JAUJYN010000011">
    <property type="protein sequence ID" value="KAK1260742.1"/>
    <property type="molecule type" value="Genomic_DNA"/>
</dbReference>
<dbReference type="GO" id="GO:0008441">
    <property type="term" value="F:3'(2'),5'-bisphosphate nucleotidase activity"/>
    <property type="evidence" value="ECO:0007669"/>
    <property type="project" value="TreeGrafter"/>
</dbReference>
<organism evidence="8 9">
    <name type="scientific">Acorus gramineus</name>
    <name type="common">Dwarf sweet flag</name>
    <dbReference type="NCBI Taxonomy" id="55184"/>
    <lineage>
        <taxon>Eukaryota</taxon>
        <taxon>Viridiplantae</taxon>
        <taxon>Streptophyta</taxon>
        <taxon>Embryophyta</taxon>
        <taxon>Tracheophyta</taxon>
        <taxon>Spermatophyta</taxon>
        <taxon>Magnoliopsida</taxon>
        <taxon>Liliopsida</taxon>
        <taxon>Acoraceae</taxon>
        <taxon>Acorus</taxon>
    </lineage>
</organism>
<protein>
    <recommendedName>
        <fullName evidence="10">PAP-specific phosphatase, mitochondrial</fullName>
    </recommendedName>
</protein>
<feature type="binding site" evidence="6">
    <location>
        <position position="118"/>
    </location>
    <ligand>
        <name>Mg(2+)</name>
        <dbReference type="ChEBI" id="CHEBI:18420"/>
        <label>1</label>
        <note>catalytic</note>
    </ligand>
</feature>
<feature type="binding site" evidence="6">
    <location>
        <position position="194"/>
    </location>
    <ligand>
        <name>Mg(2+)</name>
        <dbReference type="ChEBI" id="CHEBI:18420"/>
        <label>1</label>
        <note>catalytic</note>
    </ligand>
</feature>
<evidence type="ECO:0000313" key="8">
    <source>
        <dbReference type="EMBL" id="KAK1260742.1"/>
    </source>
</evidence>
<dbReference type="SUPFAM" id="SSF56655">
    <property type="entry name" value="Carbohydrate phosphatase"/>
    <property type="match status" value="1"/>
</dbReference>
<dbReference type="GO" id="GO:0046872">
    <property type="term" value="F:metal ion binding"/>
    <property type="evidence" value="ECO:0007669"/>
    <property type="project" value="UniProtKB-KW"/>
</dbReference>
<evidence type="ECO:0000256" key="2">
    <source>
        <dbReference type="ARBA" id="ARBA00009759"/>
    </source>
</evidence>
<dbReference type="PANTHER" id="PTHR43200">
    <property type="entry name" value="PHOSPHATASE"/>
    <property type="match status" value="1"/>
</dbReference>
<dbReference type="Proteomes" id="UP001179952">
    <property type="component" value="Unassembled WGS sequence"/>
</dbReference>
<name>A0AAV9A999_ACOGR</name>
<accession>A0AAV9A999</accession>
<dbReference type="PANTHER" id="PTHR43200:SF4">
    <property type="entry name" value="PAP-SPECIFIC PHOSPHATASE, MITOCHONDRIAL-RELATED"/>
    <property type="match status" value="1"/>
</dbReference>
<evidence type="ECO:0000256" key="7">
    <source>
        <dbReference type="SAM" id="MobiDB-lite"/>
    </source>
</evidence>
<comment type="similarity">
    <text evidence="2">Belongs to the inositol monophosphatase superfamily.</text>
</comment>
<keyword evidence="9" id="KW-1185">Reference proteome</keyword>
<dbReference type="GO" id="GO:0000103">
    <property type="term" value="P:sulfate assimilation"/>
    <property type="evidence" value="ECO:0007669"/>
    <property type="project" value="TreeGrafter"/>
</dbReference>
<dbReference type="InterPro" id="IPR020583">
    <property type="entry name" value="Inositol_monoP_metal-BS"/>
</dbReference>
<evidence type="ECO:0000256" key="3">
    <source>
        <dbReference type="ARBA" id="ARBA00022723"/>
    </source>
</evidence>
<dbReference type="FunFam" id="3.30.540.10:FF:000022">
    <property type="entry name" value="Putative PAP-specific phosphatase, mitochondrial"/>
    <property type="match status" value="1"/>
</dbReference>
<keyword evidence="3 6" id="KW-0479">Metal-binding</keyword>
<evidence type="ECO:0000256" key="4">
    <source>
        <dbReference type="ARBA" id="ARBA00022801"/>
    </source>
</evidence>
<dbReference type="InterPro" id="IPR000760">
    <property type="entry name" value="Inositol_monophosphatase-like"/>
</dbReference>
<evidence type="ECO:0000256" key="6">
    <source>
        <dbReference type="PIRSR" id="PIRSR600760-2"/>
    </source>
</evidence>
<reference evidence="8" key="1">
    <citation type="journal article" date="2023" name="Nat. Commun.">
        <title>Diploid and tetraploid genomes of Acorus and the evolution of monocots.</title>
        <authorList>
            <person name="Ma L."/>
            <person name="Liu K.W."/>
            <person name="Li Z."/>
            <person name="Hsiao Y.Y."/>
            <person name="Qi Y."/>
            <person name="Fu T."/>
            <person name="Tang G.D."/>
            <person name="Zhang D."/>
            <person name="Sun W.H."/>
            <person name="Liu D.K."/>
            <person name="Li Y."/>
            <person name="Chen G.Z."/>
            <person name="Liu X.D."/>
            <person name="Liao X.Y."/>
            <person name="Jiang Y.T."/>
            <person name="Yu X."/>
            <person name="Hao Y."/>
            <person name="Huang J."/>
            <person name="Zhao X.W."/>
            <person name="Ke S."/>
            <person name="Chen Y.Y."/>
            <person name="Wu W.L."/>
            <person name="Hsu J.L."/>
            <person name="Lin Y.F."/>
            <person name="Huang M.D."/>
            <person name="Li C.Y."/>
            <person name="Huang L."/>
            <person name="Wang Z.W."/>
            <person name="Zhao X."/>
            <person name="Zhong W.Y."/>
            <person name="Peng D.H."/>
            <person name="Ahmad S."/>
            <person name="Lan S."/>
            <person name="Zhang J.S."/>
            <person name="Tsai W.C."/>
            <person name="Van de Peer Y."/>
            <person name="Liu Z.J."/>
        </authorList>
    </citation>
    <scope>NUCLEOTIDE SEQUENCE</scope>
    <source>
        <strain evidence="8">SCP</strain>
    </source>
</reference>
<feature type="region of interest" description="Disordered" evidence="7">
    <location>
        <begin position="1"/>
        <end position="25"/>
    </location>
</feature>
<dbReference type="Pfam" id="PF00459">
    <property type="entry name" value="Inositol_P"/>
    <property type="match status" value="1"/>
</dbReference>
<reference evidence="8" key="2">
    <citation type="submission" date="2023-06" db="EMBL/GenBank/DDBJ databases">
        <authorList>
            <person name="Ma L."/>
            <person name="Liu K.-W."/>
            <person name="Li Z."/>
            <person name="Hsiao Y.-Y."/>
            <person name="Qi Y."/>
            <person name="Fu T."/>
            <person name="Tang G."/>
            <person name="Zhang D."/>
            <person name="Sun W.-H."/>
            <person name="Liu D.-K."/>
            <person name="Li Y."/>
            <person name="Chen G.-Z."/>
            <person name="Liu X.-D."/>
            <person name="Liao X.-Y."/>
            <person name="Jiang Y.-T."/>
            <person name="Yu X."/>
            <person name="Hao Y."/>
            <person name="Huang J."/>
            <person name="Zhao X.-W."/>
            <person name="Ke S."/>
            <person name="Chen Y.-Y."/>
            <person name="Wu W.-L."/>
            <person name="Hsu J.-L."/>
            <person name="Lin Y.-F."/>
            <person name="Huang M.-D."/>
            <person name="Li C.-Y."/>
            <person name="Huang L."/>
            <person name="Wang Z.-W."/>
            <person name="Zhao X."/>
            <person name="Zhong W.-Y."/>
            <person name="Peng D.-H."/>
            <person name="Ahmad S."/>
            <person name="Lan S."/>
            <person name="Zhang J.-S."/>
            <person name="Tsai W.-C."/>
            <person name="Van De Peer Y."/>
            <person name="Liu Z.-J."/>
        </authorList>
    </citation>
    <scope>NUCLEOTIDE SEQUENCE</scope>
    <source>
        <strain evidence="8">SCP</strain>
        <tissue evidence="8">Leaves</tissue>
    </source>
</reference>
<evidence type="ECO:0000313" key="9">
    <source>
        <dbReference type="Proteomes" id="UP001179952"/>
    </source>
</evidence>
<proteinExistence type="inferred from homology"/>
<evidence type="ECO:0000256" key="5">
    <source>
        <dbReference type="ARBA" id="ARBA00022842"/>
    </source>
</evidence>
<evidence type="ECO:0008006" key="10">
    <source>
        <dbReference type="Google" id="ProtNLM"/>
    </source>
</evidence>